<evidence type="ECO:0000313" key="2">
    <source>
        <dbReference type="Proteomes" id="UP000324800"/>
    </source>
</evidence>
<sequence>MRNLGFEGISQAIISHSGFL</sequence>
<protein>
    <submittedName>
        <fullName evidence="1">Uncharacterized protein</fullName>
    </submittedName>
</protein>
<evidence type="ECO:0000313" key="1">
    <source>
        <dbReference type="EMBL" id="KAA6360871.1"/>
    </source>
</evidence>
<comment type="caution">
    <text evidence="1">The sequence shown here is derived from an EMBL/GenBank/DDBJ whole genome shotgun (WGS) entry which is preliminary data.</text>
</comment>
<dbReference type="Proteomes" id="UP000324800">
    <property type="component" value="Unassembled WGS sequence"/>
</dbReference>
<feature type="non-terminal residue" evidence="1">
    <location>
        <position position="20"/>
    </location>
</feature>
<name>A0A5J4TTM4_9EUKA</name>
<dbReference type="EMBL" id="SNRW01026338">
    <property type="protein sequence ID" value="KAA6360871.1"/>
    <property type="molecule type" value="Genomic_DNA"/>
</dbReference>
<reference evidence="1 2" key="1">
    <citation type="submission" date="2019-03" db="EMBL/GenBank/DDBJ databases">
        <title>Single cell metagenomics reveals metabolic interactions within the superorganism composed of flagellate Streblomastix strix and complex community of Bacteroidetes bacteria on its surface.</title>
        <authorList>
            <person name="Treitli S.C."/>
            <person name="Kolisko M."/>
            <person name="Husnik F."/>
            <person name="Keeling P."/>
            <person name="Hampl V."/>
        </authorList>
    </citation>
    <scope>NUCLEOTIDE SEQUENCE [LARGE SCALE GENOMIC DNA]</scope>
    <source>
        <strain evidence="1">ST1C</strain>
    </source>
</reference>
<accession>A0A5J4TTM4</accession>
<gene>
    <name evidence="1" type="ORF">EZS28_043602</name>
</gene>
<proteinExistence type="predicted"/>
<organism evidence="1 2">
    <name type="scientific">Streblomastix strix</name>
    <dbReference type="NCBI Taxonomy" id="222440"/>
    <lineage>
        <taxon>Eukaryota</taxon>
        <taxon>Metamonada</taxon>
        <taxon>Preaxostyla</taxon>
        <taxon>Oxymonadida</taxon>
        <taxon>Streblomastigidae</taxon>
        <taxon>Streblomastix</taxon>
    </lineage>
</organism>
<dbReference type="AlphaFoldDB" id="A0A5J4TTM4"/>